<dbReference type="FunFam" id="1.10.472.80:FF:000029">
    <property type="entry name" value="Growth hormone-regulated TBC protein 1"/>
    <property type="match status" value="1"/>
</dbReference>
<dbReference type="InterPro" id="IPR035969">
    <property type="entry name" value="Rab-GAP_TBC_sf"/>
</dbReference>
<evidence type="ECO:0000313" key="5">
    <source>
        <dbReference type="EMBL" id="CAL4125618.1"/>
    </source>
</evidence>
<dbReference type="AlphaFoldDB" id="A0AAV2RH90"/>
<evidence type="ECO:0000256" key="2">
    <source>
        <dbReference type="ARBA" id="ARBA00043879"/>
    </source>
</evidence>
<comment type="function">
    <text evidence="2">May act as a GTPase-activating protein for Rab family protein(s).</text>
</comment>
<dbReference type="SUPFAM" id="SSF47923">
    <property type="entry name" value="Ypt/Rab-GAP domain of gyp1p"/>
    <property type="match status" value="2"/>
</dbReference>
<dbReference type="InterPro" id="IPR050302">
    <property type="entry name" value="Rab_GAP_TBC_domain"/>
</dbReference>
<keyword evidence="6" id="KW-1185">Reference proteome</keyword>
<comment type="caution">
    <text evidence="5">The sequence shown here is derived from an EMBL/GenBank/DDBJ whole genome shotgun (WGS) entry which is preliminary data.</text>
</comment>
<dbReference type="Pfam" id="PF00566">
    <property type="entry name" value="RabGAP-TBC"/>
    <property type="match status" value="1"/>
</dbReference>
<protein>
    <recommendedName>
        <fullName evidence="3">Growth hormone-regulated TBC protein 1</fullName>
    </recommendedName>
</protein>
<reference evidence="5 6" key="1">
    <citation type="submission" date="2024-05" db="EMBL/GenBank/DDBJ databases">
        <authorList>
            <person name="Wallberg A."/>
        </authorList>
    </citation>
    <scope>NUCLEOTIDE SEQUENCE [LARGE SCALE GENOMIC DNA]</scope>
</reference>
<dbReference type="GO" id="GO:0031267">
    <property type="term" value="F:small GTPase binding"/>
    <property type="evidence" value="ECO:0007669"/>
    <property type="project" value="TreeGrafter"/>
</dbReference>
<keyword evidence="1" id="KW-0343">GTPase activation</keyword>
<dbReference type="SMART" id="SM00164">
    <property type="entry name" value="TBC"/>
    <property type="match status" value="1"/>
</dbReference>
<dbReference type="PROSITE" id="PS50086">
    <property type="entry name" value="TBC_RABGAP"/>
    <property type="match status" value="1"/>
</dbReference>
<evidence type="ECO:0000313" key="6">
    <source>
        <dbReference type="Proteomes" id="UP001497623"/>
    </source>
</evidence>
<dbReference type="FunFam" id="1.10.8.270:FF:000016">
    <property type="entry name" value="TBC1 domain family member 2A"/>
    <property type="match status" value="1"/>
</dbReference>
<dbReference type="GO" id="GO:0005096">
    <property type="term" value="F:GTPase activator activity"/>
    <property type="evidence" value="ECO:0007669"/>
    <property type="project" value="UniProtKB-KW"/>
</dbReference>
<feature type="domain" description="Rab-GAP TBC" evidence="4">
    <location>
        <begin position="77"/>
        <end position="266"/>
    </location>
</feature>
<organism evidence="5 6">
    <name type="scientific">Meganyctiphanes norvegica</name>
    <name type="common">Northern krill</name>
    <name type="synonym">Thysanopoda norvegica</name>
    <dbReference type="NCBI Taxonomy" id="48144"/>
    <lineage>
        <taxon>Eukaryota</taxon>
        <taxon>Metazoa</taxon>
        <taxon>Ecdysozoa</taxon>
        <taxon>Arthropoda</taxon>
        <taxon>Crustacea</taxon>
        <taxon>Multicrustacea</taxon>
        <taxon>Malacostraca</taxon>
        <taxon>Eumalacostraca</taxon>
        <taxon>Eucarida</taxon>
        <taxon>Euphausiacea</taxon>
        <taxon>Euphausiidae</taxon>
        <taxon>Meganyctiphanes</taxon>
    </lineage>
</organism>
<evidence type="ECO:0000256" key="3">
    <source>
        <dbReference type="ARBA" id="ARBA00070878"/>
    </source>
</evidence>
<proteinExistence type="predicted"/>
<sequence length="348" mass="40397">MAANATSNGFNTSISKLSNVDEYGFERPEDFDYSSFEEFMSKYLSVLTRRAQKWSHLLGVKETVGRSIKVKRYVRKGIPTKHRGKMWLTISGAKRKMDSQPGYYKSLLENTTVDEIVDLVKLDVPRTFPDNIYFRDYHEGKLNNLYNVLVAFARHNTTIGYCQGLNYIAGMLLIVCKEEEASFWLLVTLVENILPEYYTRDMIGVQIDVRVLEELVRERCPLIGRHMDHHGISWALIVTKWFVCLYAEVLPIETVLRIWDCMFYEGNKVLMRVAITLVQSNQQRLLMAQEFGAIIECFKAILKDAQVLHCHEFMESVYKVSGTFKRADLGKLRDECKLKAIEESKRNR</sequence>
<dbReference type="Gene3D" id="1.10.8.270">
    <property type="entry name" value="putative rabgap domain of human tbc1 domain family member 14 like domains"/>
    <property type="match status" value="1"/>
</dbReference>
<dbReference type="InterPro" id="IPR000195">
    <property type="entry name" value="Rab-GAP-TBC_dom"/>
</dbReference>
<dbReference type="EMBL" id="CAXKWB010023899">
    <property type="protein sequence ID" value="CAL4125618.1"/>
    <property type="molecule type" value="Genomic_DNA"/>
</dbReference>
<dbReference type="PANTHER" id="PTHR47219:SF10">
    <property type="entry name" value="GROWTH HORMONE-REGULATED TBC PROTEIN 1"/>
    <property type="match status" value="1"/>
</dbReference>
<dbReference type="PANTHER" id="PTHR47219">
    <property type="entry name" value="RAB GTPASE-ACTIVATING PROTEIN 1-LIKE"/>
    <property type="match status" value="1"/>
</dbReference>
<evidence type="ECO:0000259" key="4">
    <source>
        <dbReference type="PROSITE" id="PS50086"/>
    </source>
</evidence>
<dbReference type="Proteomes" id="UP001497623">
    <property type="component" value="Unassembled WGS sequence"/>
</dbReference>
<gene>
    <name evidence="5" type="ORF">MNOR_LOCUS25250</name>
</gene>
<dbReference type="Gene3D" id="1.10.472.80">
    <property type="entry name" value="Ypt/Rab-GAP domain of gyp1p, domain 3"/>
    <property type="match status" value="1"/>
</dbReference>
<accession>A0AAV2RH90</accession>
<dbReference type="Gene3D" id="1.10.10.750">
    <property type="entry name" value="Ypt/Rab-GAP domain of gyp1p, domain 1"/>
    <property type="match status" value="1"/>
</dbReference>
<evidence type="ECO:0000256" key="1">
    <source>
        <dbReference type="ARBA" id="ARBA00022468"/>
    </source>
</evidence>
<name>A0AAV2RH90_MEGNR</name>